<dbReference type="GO" id="GO:0000329">
    <property type="term" value="C:fungal-type vacuole membrane"/>
    <property type="evidence" value="ECO:0007669"/>
    <property type="project" value="UniProtKB-ARBA"/>
</dbReference>
<accession>A0A177A0Y5</accession>
<dbReference type="InterPro" id="IPR001683">
    <property type="entry name" value="PX_dom"/>
</dbReference>
<feature type="domain" description="T-SNARE coiled-coil homology" evidence="6">
    <location>
        <begin position="312"/>
        <end position="374"/>
    </location>
</feature>
<keyword evidence="2" id="KW-0926">Vacuole</keyword>
<sequence>MAPPLEISIPTTTISTPTSSPPYALYNITLRLPLRTFIVQKRYSEFVALDTALKAQLPTPPPIPLPSKSWPLPFMRTSTNPTLIEERRAGLATYLRAIAETPDPQWRGTSVWRTFLNLPSSAASQSSSRSAKAHADITGISDLNGGGANLDPAAWLDVLREMKARLHEARLWLGKRDGATTSQAQHEASAGAKKCLVKAGLLVQTLEEGLKALAGARGLGEGELRRRRDLVNSAKVEKEGLEKLAASLALKGNTGGSSAAGGGSSVAASSADRTELFGGGASRPKGRVLGAPAQETERTRELDNEGVVQLQKQMMQEQDLDLVELAKIVRSQKEMGIAISDELELQNEMLTRVDDDVTRVGGKLEIAKKRTGKIR</sequence>
<comment type="function">
    <text evidence="4">Essential for proper morphogenesis of the vacuole. May exist as structural reinforcement on the surface of the vacuolar membrane and be required for maintenance against rupture by osmotic pressure.</text>
</comment>
<proteinExistence type="predicted"/>
<keyword evidence="3" id="KW-0175">Coiled coil</keyword>
<evidence type="ECO:0000256" key="2">
    <source>
        <dbReference type="ARBA" id="ARBA00022554"/>
    </source>
</evidence>
<evidence type="ECO:0000313" key="8">
    <source>
        <dbReference type="EMBL" id="OAF55250.1"/>
    </source>
</evidence>
<dbReference type="Gene3D" id="1.20.5.110">
    <property type="match status" value="1"/>
</dbReference>
<dbReference type="CDD" id="cd15858">
    <property type="entry name" value="SNARE_VAM7"/>
    <property type="match status" value="1"/>
</dbReference>
<dbReference type="AlphaFoldDB" id="A0A177A0Y5"/>
<feature type="region of interest" description="Disordered" evidence="5">
    <location>
        <begin position="271"/>
        <end position="303"/>
    </location>
</feature>
<dbReference type="Gene3D" id="3.30.1520.10">
    <property type="entry name" value="Phox-like domain"/>
    <property type="match status" value="1"/>
</dbReference>
<dbReference type="FunFam" id="1.20.5.110:FF:000058">
    <property type="entry name" value="VAM7p Vacuolar SNARE protein"/>
    <property type="match status" value="1"/>
</dbReference>
<evidence type="ECO:0000256" key="3">
    <source>
        <dbReference type="ARBA" id="ARBA00023054"/>
    </source>
</evidence>
<organism evidence="8">
    <name type="scientific">Pseudogymnoascus destructans</name>
    <dbReference type="NCBI Taxonomy" id="655981"/>
    <lineage>
        <taxon>Eukaryota</taxon>
        <taxon>Fungi</taxon>
        <taxon>Dikarya</taxon>
        <taxon>Ascomycota</taxon>
        <taxon>Pezizomycotina</taxon>
        <taxon>Leotiomycetes</taxon>
        <taxon>Thelebolales</taxon>
        <taxon>Thelebolaceae</taxon>
        <taxon>Pseudogymnoascus</taxon>
    </lineage>
</organism>
<dbReference type="Pfam" id="PF00787">
    <property type="entry name" value="PX"/>
    <property type="match status" value="1"/>
</dbReference>
<feature type="domain" description="PX" evidence="7">
    <location>
        <begin position="4"/>
        <end position="122"/>
    </location>
</feature>
<protein>
    <submittedName>
        <fullName evidence="8">Uncharacterized protein</fullName>
    </submittedName>
</protein>
<dbReference type="GO" id="GO:0097576">
    <property type="term" value="P:vacuole fusion"/>
    <property type="evidence" value="ECO:0007669"/>
    <property type="project" value="UniProtKB-ARBA"/>
</dbReference>
<dbReference type="RefSeq" id="XP_024320551.1">
    <property type="nucleotide sequence ID" value="XM_024471692.1"/>
</dbReference>
<dbReference type="GeneID" id="36291174"/>
<evidence type="ECO:0000259" key="6">
    <source>
        <dbReference type="PROSITE" id="PS50192"/>
    </source>
</evidence>
<evidence type="ECO:0000259" key="7">
    <source>
        <dbReference type="PROSITE" id="PS50195"/>
    </source>
</evidence>
<dbReference type="SUPFAM" id="SSF64268">
    <property type="entry name" value="PX domain"/>
    <property type="match status" value="1"/>
</dbReference>
<dbReference type="SMART" id="SM00312">
    <property type="entry name" value="PX"/>
    <property type="match status" value="1"/>
</dbReference>
<evidence type="ECO:0000256" key="4">
    <source>
        <dbReference type="ARBA" id="ARBA00054927"/>
    </source>
</evidence>
<dbReference type="GO" id="GO:0035091">
    <property type="term" value="F:phosphatidylinositol binding"/>
    <property type="evidence" value="ECO:0007669"/>
    <property type="project" value="InterPro"/>
</dbReference>
<dbReference type="InterPro" id="IPR000727">
    <property type="entry name" value="T_SNARE_dom"/>
</dbReference>
<evidence type="ECO:0000256" key="5">
    <source>
        <dbReference type="SAM" id="MobiDB-lite"/>
    </source>
</evidence>
<name>A0A177A0Y5_9PEZI</name>
<dbReference type="Proteomes" id="UP000077154">
    <property type="component" value="Unassembled WGS sequence"/>
</dbReference>
<dbReference type="VEuPathDB" id="FungiDB:GMDG_07761"/>
<dbReference type="OrthoDB" id="428895at2759"/>
<dbReference type="EMBL" id="KV441410">
    <property type="protein sequence ID" value="OAF55250.1"/>
    <property type="molecule type" value="Genomic_DNA"/>
</dbReference>
<evidence type="ECO:0000256" key="1">
    <source>
        <dbReference type="ARBA" id="ARBA00004116"/>
    </source>
</evidence>
<comment type="subcellular location">
    <subcellularLocation>
        <location evidence="1">Vacuole</location>
    </subcellularLocation>
</comment>
<dbReference type="GO" id="GO:0016192">
    <property type="term" value="P:vesicle-mediated transport"/>
    <property type="evidence" value="ECO:0007669"/>
    <property type="project" value="UniProtKB-ARBA"/>
</dbReference>
<dbReference type="GO" id="GO:0007034">
    <property type="term" value="P:vacuolar transport"/>
    <property type="evidence" value="ECO:0007669"/>
    <property type="project" value="UniProtKB-ARBA"/>
</dbReference>
<dbReference type="PROSITE" id="PS50192">
    <property type="entry name" value="T_SNARE"/>
    <property type="match status" value="1"/>
</dbReference>
<dbReference type="SMART" id="SM00397">
    <property type="entry name" value="t_SNARE"/>
    <property type="match status" value="1"/>
</dbReference>
<dbReference type="SUPFAM" id="SSF58038">
    <property type="entry name" value="SNARE fusion complex"/>
    <property type="match status" value="1"/>
</dbReference>
<gene>
    <name evidence="8" type="ORF">VC83_08131</name>
</gene>
<dbReference type="PROSITE" id="PS50195">
    <property type="entry name" value="PX"/>
    <property type="match status" value="1"/>
</dbReference>
<dbReference type="CDD" id="cd06897">
    <property type="entry name" value="PX_SNARE"/>
    <property type="match status" value="1"/>
</dbReference>
<reference evidence="8" key="1">
    <citation type="submission" date="2016-03" db="EMBL/GenBank/DDBJ databases">
        <title>Updated assembly of Pseudogymnoascus destructans, the fungus causing white-nose syndrome of bats.</title>
        <authorList>
            <person name="Palmer J.M."/>
            <person name="Drees K.P."/>
            <person name="Foster J.T."/>
            <person name="Lindner D.L."/>
        </authorList>
    </citation>
    <scope>NUCLEOTIDE SEQUENCE [LARGE SCALE GENOMIC DNA]</scope>
    <source>
        <strain evidence="8">20631-21</strain>
    </source>
</reference>
<dbReference type="InterPro" id="IPR036871">
    <property type="entry name" value="PX_dom_sf"/>
</dbReference>
<dbReference type="eggNOG" id="ENOG502R27B">
    <property type="taxonomic scope" value="Eukaryota"/>
</dbReference>